<name>A0A0D0AXW1_9AGAM</name>
<reference evidence="1 2" key="1">
    <citation type="submission" date="2014-04" db="EMBL/GenBank/DDBJ databases">
        <authorList>
            <consortium name="DOE Joint Genome Institute"/>
            <person name="Kuo A."/>
            <person name="Ruytinx J."/>
            <person name="Rineau F."/>
            <person name="Colpaert J."/>
            <person name="Kohler A."/>
            <person name="Nagy L.G."/>
            <person name="Floudas D."/>
            <person name="Copeland A."/>
            <person name="Barry K.W."/>
            <person name="Cichocki N."/>
            <person name="Veneault-Fourrey C."/>
            <person name="LaButti K."/>
            <person name="Lindquist E.A."/>
            <person name="Lipzen A."/>
            <person name="Lundell T."/>
            <person name="Morin E."/>
            <person name="Murat C."/>
            <person name="Sun H."/>
            <person name="Tunlid A."/>
            <person name="Henrissat B."/>
            <person name="Grigoriev I.V."/>
            <person name="Hibbett D.S."/>
            <person name="Martin F."/>
            <person name="Nordberg H.P."/>
            <person name="Cantor M.N."/>
            <person name="Hua S.X."/>
        </authorList>
    </citation>
    <scope>NUCLEOTIDE SEQUENCE [LARGE SCALE GENOMIC DNA]</scope>
    <source>
        <strain evidence="1 2">UH-Slu-Lm8-n1</strain>
    </source>
</reference>
<accession>A0A0D0AXW1</accession>
<reference evidence="2" key="2">
    <citation type="submission" date="2015-01" db="EMBL/GenBank/DDBJ databases">
        <title>Evolutionary Origins and Diversification of the Mycorrhizal Mutualists.</title>
        <authorList>
            <consortium name="DOE Joint Genome Institute"/>
            <consortium name="Mycorrhizal Genomics Consortium"/>
            <person name="Kohler A."/>
            <person name="Kuo A."/>
            <person name="Nagy L.G."/>
            <person name="Floudas D."/>
            <person name="Copeland A."/>
            <person name="Barry K.W."/>
            <person name="Cichocki N."/>
            <person name="Veneault-Fourrey C."/>
            <person name="LaButti K."/>
            <person name="Lindquist E.A."/>
            <person name="Lipzen A."/>
            <person name="Lundell T."/>
            <person name="Morin E."/>
            <person name="Murat C."/>
            <person name="Riley R."/>
            <person name="Ohm R."/>
            <person name="Sun H."/>
            <person name="Tunlid A."/>
            <person name="Henrissat B."/>
            <person name="Grigoriev I.V."/>
            <person name="Hibbett D.S."/>
            <person name="Martin F."/>
        </authorList>
    </citation>
    <scope>NUCLEOTIDE SEQUENCE [LARGE SCALE GENOMIC DNA]</scope>
    <source>
        <strain evidence="2">UH-Slu-Lm8-n1</strain>
    </source>
</reference>
<keyword evidence="2" id="KW-1185">Reference proteome</keyword>
<dbReference type="AlphaFoldDB" id="A0A0D0AXW1"/>
<evidence type="ECO:0000313" key="1">
    <source>
        <dbReference type="EMBL" id="KIK39227.1"/>
    </source>
</evidence>
<dbReference type="Proteomes" id="UP000054485">
    <property type="component" value="Unassembled WGS sequence"/>
</dbReference>
<evidence type="ECO:0000313" key="2">
    <source>
        <dbReference type="Proteomes" id="UP000054485"/>
    </source>
</evidence>
<dbReference type="HOGENOM" id="CLU_1644837_0_0_1"/>
<dbReference type="InParanoid" id="A0A0D0AXW1"/>
<gene>
    <name evidence="1" type="ORF">CY34DRAFT_14517</name>
</gene>
<dbReference type="OrthoDB" id="2697089at2759"/>
<organism evidence="1 2">
    <name type="scientific">Suillus luteus UH-Slu-Lm8-n1</name>
    <dbReference type="NCBI Taxonomy" id="930992"/>
    <lineage>
        <taxon>Eukaryota</taxon>
        <taxon>Fungi</taxon>
        <taxon>Dikarya</taxon>
        <taxon>Basidiomycota</taxon>
        <taxon>Agaricomycotina</taxon>
        <taxon>Agaricomycetes</taxon>
        <taxon>Agaricomycetidae</taxon>
        <taxon>Boletales</taxon>
        <taxon>Suillineae</taxon>
        <taxon>Suillaceae</taxon>
        <taxon>Suillus</taxon>
    </lineage>
</organism>
<dbReference type="EMBL" id="KN835352">
    <property type="protein sequence ID" value="KIK39227.1"/>
    <property type="molecule type" value="Genomic_DNA"/>
</dbReference>
<sequence>MFLITGLLCRIAQFFLKTHVKNSTDTTQAVFTTINFPDLDRAVCRQRWLKLFGREDLAATVSSSEDASALILDGADIEDFMNLARGSAGGCDPTPQHVKASLKEWEVPLSIRSKVARFFALREIHPPILALDEPIFQEHGTVKMSCLFEIVYSVNMLFYGS</sequence>
<proteinExistence type="predicted"/>
<protein>
    <submittedName>
        <fullName evidence="1">Uncharacterized protein</fullName>
    </submittedName>
</protein>